<dbReference type="STRING" id="702745.SAMN05421818_1377"/>
<dbReference type="InterPro" id="IPR038056">
    <property type="entry name" value="YjbR-like_sf"/>
</dbReference>
<keyword evidence="1" id="KW-0238">DNA-binding</keyword>
<organism evidence="1 2">
    <name type="scientific">Myroides phaeus</name>
    <dbReference type="NCBI Taxonomy" id="702745"/>
    <lineage>
        <taxon>Bacteria</taxon>
        <taxon>Pseudomonadati</taxon>
        <taxon>Bacteroidota</taxon>
        <taxon>Flavobacteriia</taxon>
        <taxon>Flavobacteriales</taxon>
        <taxon>Flavobacteriaceae</taxon>
        <taxon>Myroides</taxon>
    </lineage>
</organism>
<dbReference type="RefSeq" id="WP_090410465.1">
    <property type="nucleotide sequence ID" value="NZ_FNDQ01000037.1"/>
</dbReference>
<protein>
    <submittedName>
        <fullName evidence="1">Predicted DNA-binding protein, MmcQ/YjbR family</fullName>
    </submittedName>
</protein>
<name>A0A1G8H0H1_9FLAO</name>
<accession>A0A1G8H0H1</accession>
<dbReference type="AlphaFoldDB" id="A0A1G8H0H1"/>
<gene>
    <name evidence="1" type="ORF">SAMN05421818_1377</name>
</gene>
<dbReference type="EMBL" id="FNDQ01000037">
    <property type="protein sequence ID" value="SDI00104.1"/>
    <property type="molecule type" value="Genomic_DNA"/>
</dbReference>
<sequence>MDIGVIYDYCLHKQGVTEDFPFDEEVLTFKVGGKIFLLLNLKKWEEGEHSLNLKCNPDRAEELRVEYTEITPGYHMSKKHWNTIAVRGSVNWGFLKELIDHSYDLVFQGLTKKLKEEILK</sequence>
<dbReference type="Pfam" id="PF04237">
    <property type="entry name" value="YjbR"/>
    <property type="match status" value="1"/>
</dbReference>
<evidence type="ECO:0000313" key="1">
    <source>
        <dbReference type="EMBL" id="SDI00104.1"/>
    </source>
</evidence>
<dbReference type="Proteomes" id="UP000243588">
    <property type="component" value="Unassembled WGS sequence"/>
</dbReference>
<dbReference type="PANTHER" id="PTHR35145:SF1">
    <property type="entry name" value="CYTOPLASMIC PROTEIN"/>
    <property type="match status" value="1"/>
</dbReference>
<dbReference type="InterPro" id="IPR058532">
    <property type="entry name" value="YjbR/MT2646/Rv2570-like"/>
</dbReference>
<dbReference type="InterPro" id="IPR007351">
    <property type="entry name" value="YjbR"/>
</dbReference>
<reference evidence="2" key="1">
    <citation type="submission" date="2016-10" db="EMBL/GenBank/DDBJ databases">
        <authorList>
            <person name="Varghese N."/>
            <person name="Submissions S."/>
        </authorList>
    </citation>
    <scope>NUCLEOTIDE SEQUENCE [LARGE SCALE GENOMIC DNA]</scope>
    <source>
        <strain evidence="2">DSM 23313</strain>
    </source>
</reference>
<evidence type="ECO:0000313" key="2">
    <source>
        <dbReference type="Proteomes" id="UP000243588"/>
    </source>
</evidence>
<dbReference type="SUPFAM" id="SSF142906">
    <property type="entry name" value="YjbR-like"/>
    <property type="match status" value="1"/>
</dbReference>
<dbReference type="GO" id="GO:0003677">
    <property type="term" value="F:DNA binding"/>
    <property type="evidence" value="ECO:0007669"/>
    <property type="project" value="UniProtKB-KW"/>
</dbReference>
<keyword evidence="2" id="KW-1185">Reference proteome</keyword>
<dbReference type="PANTHER" id="PTHR35145">
    <property type="entry name" value="CYTOPLASMIC PROTEIN-RELATED"/>
    <property type="match status" value="1"/>
</dbReference>
<dbReference type="Gene3D" id="3.90.1150.30">
    <property type="match status" value="1"/>
</dbReference>
<proteinExistence type="predicted"/>